<dbReference type="EMBL" id="JBHTKJ010000007">
    <property type="protein sequence ID" value="MFD1037312.1"/>
    <property type="molecule type" value="Genomic_DNA"/>
</dbReference>
<protein>
    <submittedName>
        <fullName evidence="2">Uncharacterized protein</fullName>
    </submittedName>
</protein>
<sequence length="45" mass="5206">MELFAVILIGLLLLMVGWKVAKKIIRFLIFLALVGVAIYFFMNYL</sequence>
<dbReference type="RefSeq" id="WP_390359256.1">
    <property type="nucleotide sequence ID" value="NZ_JBHTKJ010000007.1"/>
</dbReference>
<keyword evidence="1" id="KW-1133">Transmembrane helix</keyword>
<keyword evidence="3" id="KW-1185">Reference proteome</keyword>
<gene>
    <name evidence="2" type="ORF">ACFQ3N_02585</name>
</gene>
<comment type="caution">
    <text evidence="2">The sequence shown here is derived from an EMBL/GenBank/DDBJ whole genome shotgun (WGS) entry which is preliminary data.</text>
</comment>
<reference evidence="3" key="1">
    <citation type="journal article" date="2019" name="Int. J. Syst. Evol. Microbiol.">
        <title>The Global Catalogue of Microorganisms (GCM) 10K type strain sequencing project: providing services to taxonomists for standard genome sequencing and annotation.</title>
        <authorList>
            <consortium name="The Broad Institute Genomics Platform"/>
            <consortium name="The Broad Institute Genome Sequencing Center for Infectious Disease"/>
            <person name="Wu L."/>
            <person name="Ma J."/>
        </authorList>
    </citation>
    <scope>NUCLEOTIDE SEQUENCE [LARGE SCALE GENOMIC DNA]</scope>
    <source>
        <strain evidence="3">CCUG 56754</strain>
    </source>
</reference>
<accession>A0ABW3LHZ9</accession>
<feature type="transmembrane region" description="Helical" evidence="1">
    <location>
        <begin position="27"/>
        <end position="44"/>
    </location>
</feature>
<evidence type="ECO:0000313" key="3">
    <source>
        <dbReference type="Proteomes" id="UP001597040"/>
    </source>
</evidence>
<keyword evidence="1" id="KW-0812">Transmembrane</keyword>
<name>A0ABW3LHZ9_9BACI</name>
<keyword evidence="1" id="KW-0472">Membrane</keyword>
<dbReference type="Proteomes" id="UP001597040">
    <property type="component" value="Unassembled WGS sequence"/>
</dbReference>
<evidence type="ECO:0000256" key="1">
    <source>
        <dbReference type="SAM" id="Phobius"/>
    </source>
</evidence>
<proteinExistence type="predicted"/>
<evidence type="ECO:0000313" key="2">
    <source>
        <dbReference type="EMBL" id="MFD1037312.1"/>
    </source>
</evidence>
<organism evidence="2 3">
    <name type="scientific">Virgibacillus byunsanensis</name>
    <dbReference type="NCBI Taxonomy" id="570945"/>
    <lineage>
        <taxon>Bacteria</taxon>
        <taxon>Bacillati</taxon>
        <taxon>Bacillota</taxon>
        <taxon>Bacilli</taxon>
        <taxon>Bacillales</taxon>
        <taxon>Bacillaceae</taxon>
        <taxon>Virgibacillus</taxon>
    </lineage>
</organism>